<evidence type="ECO:0000313" key="2">
    <source>
        <dbReference type="EMBL" id="ADG40358.1"/>
    </source>
</evidence>
<dbReference type="STRING" id="762051.LKI_04080"/>
<proteinExistence type="predicted"/>
<sequence>MQDVKYRELSEAELSVIAGGKSFWSWASDASSWLSGPQQPNSPLLKKKR</sequence>
<dbReference type="KEGG" id="lki:LKI_04080"/>
<dbReference type="RefSeq" id="WP_013102954.1">
    <property type="nucleotide sequence ID" value="NC_014136.1"/>
</dbReference>
<gene>
    <name evidence="2" type="ordered locus">LKI_04080</name>
</gene>
<protein>
    <submittedName>
        <fullName evidence="2">Uncharacterized protein</fullName>
    </submittedName>
</protein>
<dbReference type="AlphaFoldDB" id="D5T259"/>
<dbReference type="InterPro" id="IPR007464">
    <property type="entry name" value="Bacteriocin_IId"/>
</dbReference>
<dbReference type="Pfam" id="PF04369">
    <property type="entry name" value="Lactococcin"/>
    <property type="match status" value="1"/>
</dbReference>
<evidence type="ECO:0000313" key="3">
    <source>
        <dbReference type="Proteomes" id="UP000002362"/>
    </source>
</evidence>
<evidence type="ECO:0000256" key="1">
    <source>
        <dbReference type="SAM" id="MobiDB-lite"/>
    </source>
</evidence>
<dbReference type="GO" id="GO:0005576">
    <property type="term" value="C:extracellular region"/>
    <property type="evidence" value="ECO:0007669"/>
    <property type="project" value="InterPro"/>
</dbReference>
<organism evidence="2 3">
    <name type="scientific">Leuconostoc kimchii (strain IMSNU 11154 / KCTC 2386 / IH25)</name>
    <dbReference type="NCBI Taxonomy" id="762051"/>
    <lineage>
        <taxon>Bacteria</taxon>
        <taxon>Bacillati</taxon>
        <taxon>Bacillota</taxon>
        <taxon>Bacilli</taxon>
        <taxon>Lactobacillales</taxon>
        <taxon>Lactobacillaceae</taxon>
        <taxon>Leuconostoc</taxon>
    </lineage>
</organism>
<name>D5T259_LEUKI</name>
<reference evidence="2 3" key="1">
    <citation type="journal article" date="2010" name="J. Bacteriol.">
        <title>Complete genome sequence analysis of Leuconostoc kimchii IMSNU 11154.</title>
        <authorList>
            <person name="Oh H.M."/>
            <person name="Cho Y.J."/>
            <person name="Kim B.K."/>
            <person name="Roe J.H."/>
            <person name="Kang S.O."/>
            <person name="Nahm B.H."/>
            <person name="Jeong G."/>
            <person name="Han H.U."/>
            <person name="Chun J."/>
        </authorList>
    </citation>
    <scope>NUCLEOTIDE SEQUENCE [LARGE SCALE GENOMIC DNA]</scope>
    <source>
        <strain evidence="3">IMSNU 11154 / KCTC 2386 / IH25</strain>
    </source>
</reference>
<dbReference type="Proteomes" id="UP000002362">
    <property type="component" value="Chromosome"/>
</dbReference>
<dbReference type="HOGENOM" id="CLU_3137304_0_0_9"/>
<feature type="region of interest" description="Disordered" evidence="1">
    <location>
        <begin position="30"/>
        <end position="49"/>
    </location>
</feature>
<dbReference type="GO" id="GO:0042742">
    <property type="term" value="P:defense response to bacterium"/>
    <property type="evidence" value="ECO:0007669"/>
    <property type="project" value="InterPro"/>
</dbReference>
<dbReference type="PATRIC" id="fig|762051.18.peg.824"/>
<accession>D5T259</accession>
<dbReference type="EMBL" id="CP001758">
    <property type="protein sequence ID" value="ADG40358.1"/>
    <property type="molecule type" value="Genomic_DNA"/>
</dbReference>